<dbReference type="EMBL" id="UYRR01010501">
    <property type="protein sequence ID" value="VDK25459.1"/>
    <property type="molecule type" value="Genomic_DNA"/>
</dbReference>
<evidence type="ECO:0000313" key="1">
    <source>
        <dbReference type="EMBL" id="VDK25459.1"/>
    </source>
</evidence>
<reference evidence="1 2" key="2">
    <citation type="submission" date="2018-11" db="EMBL/GenBank/DDBJ databases">
        <authorList>
            <consortium name="Pathogen Informatics"/>
        </authorList>
    </citation>
    <scope>NUCLEOTIDE SEQUENCE [LARGE SCALE GENOMIC DNA]</scope>
</reference>
<sequence length="92" mass="10486">MATTLFPNVARRIEILTEHKISNDLETRYIVDAIQKVIKERRSNPNVIQHDFLQLLLDCSEKKTDDGEVDLAITNDVISKGGHKVIEKQLTT</sequence>
<evidence type="ECO:0000313" key="2">
    <source>
        <dbReference type="Proteomes" id="UP000267096"/>
    </source>
</evidence>
<proteinExistence type="predicted"/>
<protein>
    <submittedName>
        <fullName evidence="3">GatB_Yqey domain-containing protein</fullName>
    </submittedName>
</protein>
<name>A0A0M3JDB4_ANISI</name>
<reference evidence="3" key="1">
    <citation type="submission" date="2017-02" db="UniProtKB">
        <authorList>
            <consortium name="WormBaseParasite"/>
        </authorList>
    </citation>
    <scope>IDENTIFICATION</scope>
</reference>
<organism evidence="3">
    <name type="scientific">Anisakis simplex</name>
    <name type="common">Herring worm</name>
    <dbReference type="NCBI Taxonomy" id="6269"/>
    <lineage>
        <taxon>Eukaryota</taxon>
        <taxon>Metazoa</taxon>
        <taxon>Ecdysozoa</taxon>
        <taxon>Nematoda</taxon>
        <taxon>Chromadorea</taxon>
        <taxon>Rhabditida</taxon>
        <taxon>Spirurina</taxon>
        <taxon>Ascaridomorpha</taxon>
        <taxon>Ascaridoidea</taxon>
        <taxon>Anisakidae</taxon>
        <taxon>Anisakis</taxon>
        <taxon>Anisakis simplex complex</taxon>
    </lineage>
</organism>
<dbReference type="Proteomes" id="UP000267096">
    <property type="component" value="Unassembled WGS sequence"/>
</dbReference>
<dbReference type="AlphaFoldDB" id="A0A0M3JDB4"/>
<accession>A0A0M3JDB4</accession>
<evidence type="ECO:0000313" key="3">
    <source>
        <dbReference type="WBParaSite" id="ASIM_0000560001-mRNA-1"/>
    </source>
</evidence>
<dbReference type="WBParaSite" id="ASIM_0000560001-mRNA-1">
    <property type="protein sequence ID" value="ASIM_0000560001-mRNA-1"/>
    <property type="gene ID" value="ASIM_0000560001"/>
</dbReference>
<gene>
    <name evidence="1" type="ORF">ASIM_LOCUS5401</name>
</gene>
<keyword evidence="2" id="KW-1185">Reference proteome</keyword>